<name>A0A2S8GEU3_9BACT</name>
<dbReference type="AlphaFoldDB" id="A0A2S8GEU3"/>
<dbReference type="EMBL" id="PUHZ01000024">
    <property type="protein sequence ID" value="PQO42978.1"/>
    <property type="molecule type" value="Genomic_DNA"/>
</dbReference>
<proteinExistence type="predicted"/>
<comment type="caution">
    <text evidence="1">The sequence shown here is derived from an EMBL/GenBank/DDBJ whole genome shotgun (WGS) entry which is preliminary data.</text>
</comment>
<evidence type="ECO:0000313" key="1">
    <source>
        <dbReference type="EMBL" id="PQO42978.1"/>
    </source>
</evidence>
<protein>
    <submittedName>
        <fullName evidence="1">Uncharacterized protein</fullName>
    </submittedName>
</protein>
<sequence length="977" mass="104335">MSLPKFASLLRRITGRAAHLKRNRAESFLPQVDFLERREVMDAAGAVFPAPIADPDDAFAVDASAGYQYLGNTGDAVAVLENGDYIAVWIDSSTPGQYSIYMQRYSGTQAGDPLDPLRTDVGTPEGPLVLLKTTTNEVQSVQITSNATGQVVVGWSEIDGSQSPFHMQRIDADGTLVGGEVVVGYQVANEPTFALNDSGQIVAVWSQVGVMSGVAFDNFYFDELVTTGATFAVQSTQLSATGEEVALDNNGRFIVVWSSNAGEQIRYRRFDITGSGVTAVDVDEVVIVNPDAYTTTRYDTPDVAVNDAGEVAIVYTRRITTAGKNAFGTTIYNNRDEIVAQVFSGFGDATLTAASGTAAVSPVLPAFANEIMVNAADATGATGRQRFARIDIDEDGNFAIGYQELLNSATTVTYYVVQYAKEFDTGVWVGFTKAASDVAGTTGNYGDGSAVDMSLAMNSRGDIVTLFTSGVSTVDGLEVDIYARRFGFQLPQEEDPPTGDPPTVVFTPGEVVSYGGSQQDQTPDGLEISEDGTTLTLTGNTWKQVLGSFVITEFTILEFDFDLISEGEIHAIGFDVDDDTNPDTMFRIAGTQDWGIDVTALRVPGTNTVRIPVGQFITSTAENPFTRIVLVNDDDASSAAQSSFSNIRLYEEIPTTTINVGGADVTADISTYGGSQDHAVNYVTVDSETNSITIEGNSWKKIDLPEDIVITANTILQFEFDAETLGEIHAIGFANDPLNISPSQTFRVAGSQNWGINATDLDQLMVDHDNDPLTPDVIQIPVGQYFTGSFDFLTIVNDDDTSAAVKATFSNITIFDATYTPTITLNGVSGAVELMSFGGAQDKAPSFVGIDGDTIRIEGNGWKALALNGGVTITSTTVLTFTFESDSIGEIHGIGFATDATLGTADAAHSFRTAGTQNWGINATNDLSPYITIVGNTWTIEVGKFFTGTFDYLTLICDDDADGYAVSQFSGIEIYDA</sequence>
<dbReference type="RefSeq" id="WP_105338191.1">
    <property type="nucleotide sequence ID" value="NZ_PUHZ01000024.1"/>
</dbReference>
<dbReference type="Proteomes" id="UP000237819">
    <property type="component" value="Unassembled WGS sequence"/>
</dbReference>
<dbReference type="OrthoDB" id="221602at2"/>
<reference evidence="1 2" key="1">
    <citation type="submission" date="2018-02" db="EMBL/GenBank/DDBJ databases">
        <title>Comparative genomes isolates from brazilian mangrove.</title>
        <authorList>
            <person name="Araujo J.E."/>
            <person name="Taketani R.G."/>
            <person name="Silva M.C.P."/>
            <person name="Loureco M.V."/>
            <person name="Andreote F.D."/>
        </authorList>
    </citation>
    <scope>NUCLEOTIDE SEQUENCE [LARGE SCALE GENOMIC DNA]</scope>
    <source>
        <strain evidence="1 2">Nap-Phe MGV</strain>
    </source>
</reference>
<evidence type="ECO:0000313" key="2">
    <source>
        <dbReference type="Proteomes" id="UP000237819"/>
    </source>
</evidence>
<organism evidence="1 2">
    <name type="scientific">Blastopirellula marina</name>
    <dbReference type="NCBI Taxonomy" id="124"/>
    <lineage>
        <taxon>Bacteria</taxon>
        <taxon>Pseudomonadati</taxon>
        <taxon>Planctomycetota</taxon>
        <taxon>Planctomycetia</taxon>
        <taxon>Pirellulales</taxon>
        <taxon>Pirellulaceae</taxon>
        <taxon>Blastopirellula</taxon>
    </lineage>
</organism>
<gene>
    <name evidence="1" type="ORF">C5Y93_24990</name>
</gene>
<accession>A0A2S8GEU3</accession>